<evidence type="ECO:0000256" key="5">
    <source>
        <dbReference type="ARBA" id="ARBA00022842"/>
    </source>
</evidence>
<feature type="domain" description="Alpha-D-phosphohexomutase alpha/beta/alpha" evidence="11">
    <location>
        <begin position="328"/>
        <end position="450"/>
    </location>
</feature>
<keyword evidence="6" id="KW-0413">Isomerase</keyword>
<evidence type="ECO:0000259" key="10">
    <source>
        <dbReference type="Pfam" id="PF02879"/>
    </source>
</evidence>
<name>A0AB33J9F4_9BACT</name>
<dbReference type="InterPro" id="IPR005843">
    <property type="entry name" value="A-D-PHexomutase_C"/>
</dbReference>
<dbReference type="InterPro" id="IPR005841">
    <property type="entry name" value="Alpha-D-phosphohexomutase_SF"/>
</dbReference>
<dbReference type="InterPro" id="IPR005845">
    <property type="entry name" value="A-D-PHexomutase_a/b/a-II"/>
</dbReference>
<evidence type="ECO:0000256" key="1">
    <source>
        <dbReference type="ARBA" id="ARBA00001946"/>
    </source>
</evidence>
<evidence type="ECO:0000256" key="6">
    <source>
        <dbReference type="ARBA" id="ARBA00023235"/>
    </source>
</evidence>
<dbReference type="PROSITE" id="PS00710">
    <property type="entry name" value="PGM_PMM"/>
    <property type="match status" value="1"/>
</dbReference>
<dbReference type="Pfam" id="PF02879">
    <property type="entry name" value="PGM_PMM_II"/>
    <property type="match status" value="1"/>
</dbReference>
<feature type="domain" description="Alpha-D-phosphohexomutase alpha/beta/alpha" evidence="10">
    <location>
        <begin position="213"/>
        <end position="318"/>
    </location>
</feature>
<feature type="domain" description="Alpha-D-phosphohexomutase alpha/beta/alpha" evidence="9">
    <location>
        <begin position="52"/>
        <end position="188"/>
    </location>
</feature>
<evidence type="ECO:0000313" key="12">
    <source>
        <dbReference type="EMBL" id="BFO78343.1"/>
    </source>
</evidence>
<dbReference type="AlphaFoldDB" id="A0AB33J9F4"/>
<dbReference type="SUPFAM" id="SSF55957">
    <property type="entry name" value="Phosphoglucomutase, C-terminal domain"/>
    <property type="match status" value="1"/>
</dbReference>
<evidence type="ECO:0000256" key="7">
    <source>
        <dbReference type="RuleBase" id="RU004326"/>
    </source>
</evidence>
<dbReference type="InterPro" id="IPR005846">
    <property type="entry name" value="A-D-PHexomutase_a/b/a-III"/>
</dbReference>
<evidence type="ECO:0000256" key="2">
    <source>
        <dbReference type="ARBA" id="ARBA00010231"/>
    </source>
</evidence>
<dbReference type="Pfam" id="PF00408">
    <property type="entry name" value="PGM_PMM_IV"/>
    <property type="match status" value="1"/>
</dbReference>
<organism evidence="12">
    <name type="scientific">Prevotella sp. GTC17260</name>
    <dbReference type="NCBI Taxonomy" id="3236796"/>
    <lineage>
        <taxon>Bacteria</taxon>
        <taxon>Pseudomonadati</taxon>
        <taxon>Bacteroidota</taxon>
        <taxon>Bacteroidia</taxon>
        <taxon>Bacteroidales</taxon>
        <taxon>Prevotellaceae</taxon>
        <taxon>Prevotella</taxon>
    </lineage>
</organism>
<keyword evidence="4 7" id="KW-0479">Metal-binding</keyword>
<protein>
    <submittedName>
        <fullName evidence="12">Phospho-sugar mutase</fullName>
    </submittedName>
</protein>
<keyword evidence="3" id="KW-0597">Phosphoprotein</keyword>
<comment type="similarity">
    <text evidence="2 7">Belongs to the phosphohexose mutase family.</text>
</comment>
<sequence length="582" mass="65399">MANNTELIAQCEAKAKQWLSPAFDEDTRKDVQAKLDAEDKTELIESFYKDLEFGTGGLRGIMGTGSNKMNIYTVGMATQGFANYLKINFKDKEQISVVVCHDCRNNSRKFAETVADIFSANGIKAYLFDDMRPTPECSFAIRHFGCQAGVNITASHNPKEYNGYKAYWEDGAQVLAPHDKGIIDEVSKVTVDDVKFTGNKELIEIIGEEVDKAYLEKVHTLSIDPEVIKKQHDLKIVYTPLHGTGMTMIPRSLKLWGFDNVYCVEEQMVKSGDFPTVISPNPENSEALTLAIRDAKKLDADIVMASDPDADRVGMACKNDKGEWVLINGNQTCLIFLYYIITNRKAKGLMQPTDFIVKTIVTTEVIKQIADKNNIEMRDCYTGFKWIAREILLSEGKQQYIGGGEESYGFLAEDFVRDKDAVSAMSLLAEICAYAKNQGKTLYDLLMDIYLEYGFSKEFTVNVVRPGKSGADEIKQMMSDFRSYPPKDLGGSKVVCWKDYQTLEQTDENGNVTKLDMPDTSNVLQWFCNDGTKVSVRPSGTEPKIKFYMEVKDQMNDKADYVELDKKGDMKVAAIKKSLNLD</sequence>
<dbReference type="Gene3D" id="3.40.120.10">
    <property type="entry name" value="Alpha-D-Glucose-1,6-Bisphosphate, subunit A, domain 3"/>
    <property type="match status" value="3"/>
</dbReference>
<dbReference type="InterPro" id="IPR016066">
    <property type="entry name" value="A-D-PHexomutase_CS"/>
</dbReference>
<dbReference type="GO" id="GO:0005975">
    <property type="term" value="P:carbohydrate metabolic process"/>
    <property type="evidence" value="ECO:0007669"/>
    <property type="project" value="InterPro"/>
</dbReference>
<dbReference type="CDD" id="cd05799">
    <property type="entry name" value="PGM2"/>
    <property type="match status" value="1"/>
</dbReference>
<keyword evidence="5 7" id="KW-0460">Magnesium</keyword>
<evidence type="ECO:0000259" key="9">
    <source>
        <dbReference type="Pfam" id="PF02878"/>
    </source>
</evidence>
<dbReference type="GO" id="GO:0006166">
    <property type="term" value="P:purine ribonucleoside salvage"/>
    <property type="evidence" value="ECO:0007669"/>
    <property type="project" value="TreeGrafter"/>
</dbReference>
<dbReference type="PRINTS" id="PR00509">
    <property type="entry name" value="PGMPMM"/>
</dbReference>
<reference evidence="12" key="1">
    <citation type="submission" date="2024-07" db="EMBL/GenBank/DDBJ databases">
        <title>Complete genome sequence of Prevotella sp. YM-2024 GTC17260.</title>
        <authorList>
            <person name="Hayashi M."/>
            <person name="Muto Y."/>
            <person name="Tanaka K."/>
            <person name="Niwa H."/>
        </authorList>
    </citation>
    <scope>NUCLEOTIDE SEQUENCE</scope>
    <source>
        <strain evidence="12">GTC17260</strain>
    </source>
</reference>
<comment type="cofactor">
    <cofactor evidence="1">
        <name>Mg(2+)</name>
        <dbReference type="ChEBI" id="CHEBI:18420"/>
    </cofactor>
</comment>
<dbReference type="GO" id="GO:0000287">
    <property type="term" value="F:magnesium ion binding"/>
    <property type="evidence" value="ECO:0007669"/>
    <property type="project" value="InterPro"/>
</dbReference>
<dbReference type="Pfam" id="PF02880">
    <property type="entry name" value="PGM_PMM_III"/>
    <property type="match status" value="1"/>
</dbReference>
<feature type="domain" description="Alpha-D-phosphohexomutase C-terminal" evidence="8">
    <location>
        <begin position="529"/>
        <end position="554"/>
    </location>
</feature>
<evidence type="ECO:0000259" key="11">
    <source>
        <dbReference type="Pfam" id="PF02880"/>
    </source>
</evidence>
<evidence type="ECO:0000256" key="4">
    <source>
        <dbReference type="ARBA" id="ARBA00022723"/>
    </source>
</evidence>
<evidence type="ECO:0000256" key="3">
    <source>
        <dbReference type="ARBA" id="ARBA00022553"/>
    </source>
</evidence>
<gene>
    <name evidence="12" type="ORF">GTC17260_09780</name>
</gene>
<dbReference type="InterPro" id="IPR016055">
    <property type="entry name" value="A-D-PHexomutase_a/b/a-I/II/III"/>
</dbReference>
<dbReference type="PANTHER" id="PTHR45745:SF1">
    <property type="entry name" value="PHOSPHOGLUCOMUTASE 2B-RELATED"/>
    <property type="match status" value="1"/>
</dbReference>
<dbReference type="EMBL" id="AP035788">
    <property type="protein sequence ID" value="BFO78343.1"/>
    <property type="molecule type" value="Genomic_DNA"/>
</dbReference>
<dbReference type="PANTHER" id="PTHR45745">
    <property type="entry name" value="PHOSPHOMANNOMUTASE 45A"/>
    <property type="match status" value="1"/>
</dbReference>
<evidence type="ECO:0000259" key="8">
    <source>
        <dbReference type="Pfam" id="PF00408"/>
    </source>
</evidence>
<dbReference type="InterPro" id="IPR036900">
    <property type="entry name" value="A-D-PHexomutase_C_sf"/>
</dbReference>
<dbReference type="InterPro" id="IPR005844">
    <property type="entry name" value="A-D-PHexomutase_a/b/a-I"/>
</dbReference>
<dbReference type="Gene3D" id="3.30.310.50">
    <property type="entry name" value="Alpha-D-phosphohexomutase, C-terminal domain"/>
    <property type="match status" value="1"/>
</dbReference>
<dbReference type="SUPFAM" id="SSF53738">
    <property type="entry name" value="Phosphoglucomutase, first 3 domains"/>
    <property type="match status" value="3"/>
</dbReference>
<proteinExistence type="inferred from homology"/>
<accession>A0AB33J9F4</accession>
<dbReference type="GO" id="GO:0008973">
    <property type="term" value="F:phosphopentomutase activity"/>
    <property type="evidence" value="ECO:0007669"/>
    <property type="project" value="TreeGrafter"/>
</dbReference>
<dbReference type="Pfam" id="PF02878">
    <property type="entry name" value="PGM_PMM_I"/>
    <property type="match status" value="1"/>
</dbReference>